<name>A0A9P4IAX8_9PEZI</name>
<protein>
    <recommendedName>
        <fullName evidence="1">Arrestin-like N-terminal domain-containing protein</fullName>
    </recommendedName>
</protein>
<accession>A0A9P4IAX8</accession>
<evidence type="ECO:0000259" key="1">
    <source>
        <dbReference type="Pfam" id="PF00339"/>
    </source>
</evidence>
<evidence type="ECO:0000313" key="3">
    <source>
        <dbReference type="Proteomes" id="UP000799772"/>
    </source>
</evidence>
<dbReference type="InterPro" id="IPR011021">
    <property type="entry name" value="Arrestin-like_N"/>
</dbReference>
<keyword evidence="3" id="KW-1185">Reference proteome</keyword>
<dbReference type="Gene3D" id="2.60.40.640">
    <property type="match status" value="1"/>
</dbReference>
<dbReference type="InterPro" id="IPR014752">
    <property type="entry name" value="Arrestin-like_C"/>
</dbReference>
<dbReference type="Proteomes" id="UP000799772">
    <property type="component" value="Unassembled WGS sequence"/>
</dbReference>
<gene>
    <name evidence="2" type="ORF">NA57DRAFT_79303</name>
</gene>
<dbReference type="AlphaFoldDB" id="A0A9P4IAX8"/>
<sequence>MFQYAIYQRNIPVPGRIPGSTPPLVEIVLDSQENIFAPGQTITGHVAYNVIDPPQNLKSTSITLEGRGKIITEPNYSGGSSNNLDTEIFREERSLFQGPFTNVKPPLTWPFEFTLPKVRTVNGKEWPLPPSITLGNESKFAQRFGFTVSISYVLQVHIEDGTNWNAHQNYSKALVVRPILTEQPPLAQMESHAFELVSSHSHGGFRERMSSMKLKLQGLAKNDDEHKEPSVDFEATISMPSMLWFGQAERLLISLQHKTSTPSDLQRPTLVLEDVELTLHTIIKSINESVQTRKYGSTTFHPKARLSLDSETLELARDFGMSSLTTETSFWPDFESTMPYIVYTHSIQAVAKIRHEESGHAFTLKCQFPVQALPRRQPGARYWR</sequence>
<evidence type="ECO:0000313" key="2">
    <source>
        <dbReference type="EMBL" id="KAF2095584.1"/>
    </source>
</evidence>
<proteinExistence type="predicted"/>
<dbReference type="EMBL" id="ML978131">
    <property type="protein sequence ID" value="KAF2095584.1"/>
    <property type="molecule type" value="Genomic_DNA"/>
</dbReference>
<organism evidence="2 3">
    <name type="scientific">Rhizodiscina lignyota</name>
    <dbReference type="NCBI Taxonomy" id="1504668"/>
    <lineage>
        <taxon>Eukaryota</taxon>
        <taxon>Fungi</taxon>
        <taxon>Dikarya</taxon>
        <taxon>Ascomycota</taxon>
        <taxon>Pezizomycotina</taxon>
        <taxon>Dothideomycetes</taxon>
        <taxon>Pleosporomycetidae</taxon>
        <taxon>Aulographales</taxon>
        <taxon>Rhizodiscinaceae</taxon>
        <taxon>Rhizodiscina</taxon>
    </lineage>
</organism>
<comment type="caution">
    <text evidence="2">The sequence shown here is derived from an EMBL/GenBank/DDBJ whole genome shotgun (WGS) entry which is preliminary data.</text>
</comment>
<feature type="domain" description="Arrestin-like N-terminal" evidence="1">
    <location>
        <begin position="25"/>
        <end position="177"/>
    </location>
</feature>
<dbReference type="Pfam" id="PF00339">
    <property type="entry name" value="Arrestin_N"/>
    <property type="match status" value="1"/>
</dbReference>
<reference evidence="2" key="1">
    <citation type="journal article" date="2020" name="Stud. Mycol.">
        <title>101 Dothideomycetes genomes: a test case for predicting lifestyles and emergence of pathogens.</title>
        <authorList>
            <person name="Haridas S."/>
            <person name="Albert R."/>
            <person name="Binder M."/>
            <person name="Bloem J."/>
            <person name="Labutti K."/>
            <person name="Salamov A."/>
            <person name="Andreopoulos B."/>
            <person name="Baker S."/>
            <person name="Barry K."/>
            <person name="Bills G."/>
            <person name="Bluhm B."/>
            <person name="Cannon C."/>
            <person name="Castanera R."/>
            <person name="Culley D."/>
            <person name="Daum C."/>
            <person name="Ezra D."/>
            <person name="Gonzalez J."/>
            <person name="Henrissat B."/>
            <person name="Kuo A."/>
            <person name="Liang C."/>
            <person name="Lipzen A."/>
            <person name="Lutzoni F."/>
            <person name="Magnuson J."/>
            <person name="Mondo S."/>
            <person name="Nolan M."/>
            <person name="Ohm R."/>
            <person name="Pangilinan J."/>
            <person name="Park H.-J."/>
            <person name="Ramirez L."/>
            <person name="Alfaro M."/>
            <person name="Sun H."/>
            <person name="Tritt A."/>
            <person name="Yoshinaga Y."/>
            <person name="Zwiers L.-H."/>
            <person name="Turgeon B."/>
            <person name="Goodwin S."/>
            <person name="Spatafora J."/>
            <person name="Crous P."/>
            <person name="Grigoriev I."/>
        </authorList>
    </citation>
    <scope>NUCLEOTIDE SEQUENCE</scope>
    <source>
        <strain evidence="2">CBS 133067</strain>
    </source>
</reference>